<keyword evidence="8" id="KW-1185">Reference proteome</keyword>
<keyword evidence="2 5" id="KW-0812">Transmembrane</keyword>
<dbReference type="OrthoDB" id="6899210at2"/>
<dbReference type="PANTHER" id="PTHR10924:SF6">
    <property type="entry name" value="SOLUTE CARRIER FAMILY 49 MEMBER A3"/>
    <property type="match status" value="1"/>
</dbReference>
<dbReference type="EMBL" id="SRRO01000001">
    <property type="protein sequence ID" value="TGN64755.1"/>
    <property type="molecule type" value="Genomic_DNA"/>
</dbReference>
<organism evidence="7 8">
    <name type="scientific">Nocardioides eburneiflavus</name>
    <dbReference type="NCBI Taxonomy" id="2518372"/>
    <lineage>
        <taxon>Bacteria</taxon>
        <taxon>Bacillati</taxon>
        <taxon>Actinomycetota</taxon>
        <taxon>Actinomycetes</taxon>
        <taxon>Propionibacteriales</taxon>
        <taxon>Nocardioidaceae</taxon>
        <taxon>Nocardioides</taxon>
    </lineage>
</organism>
<protein>
    <submittedName>
        <fullName evidence="7">MFS transporter</fullName>
    </submittedName>
</protein>
<feature type="transmembrane region" description="Helical" evidence="5">
    <location>
        <begin position="333"/>
        <end position="355"/>
    </location>
</feature>
<dbReference type="SUPFAM" id="SSF103473">
    <property type="entry name" value="MFS general substrate transporter"/>
    <property type="match status" value="1"/>
</dbReference>
<feature type="transmembrane region" description="Helical" evidence="5">
    <location>
        <begin position="46"/>
        <end position="64"/>
    </location>
</feature>
<dbReference type="InterPro" id="IPR049680">
    <property type="entry name" value="FLVCR1-2_SLC49-like"/>
</dbReference>
<proteinExistence type="predicted"/>
<dbReference type="GO" id="GO:0005886">
    <property type="term" value="C:plasma membrane"/>
    <property type="evidence" value="ECO:0007669"/>
    <property type="project" value="UniProtKB-SubCell"/>
</dbReference>
<feature type="transmembrane region" description="Helical" evidence="5">
    <location>
        <begin position="361"/>
        <end position="379"/>
    </location>
</feature>
<gene>
    <name evidence="7" type="ORF">EXE59_12900</name>
</gene>
<dbReference type="Pfam" id="PF07690">
    <property type="entry name" value="MFS_1"/>
    <property type="match status" value="1"/>
</dbReference>
<dbReference type="PROSITE" id="PS50850">
    <property type="entry name" value="MFS"/>
    <property type="match status" value="1"/>
</dbReference>
<comment type="caution">
    <text evidence="7">The sequence shown here is derived from an EMBL/GenBank/DDBJ whole genome shotgun (WGS) entry which is preliminary data.</text>
</comment>
<accession>A0A4Z1CF69</accession>
<dbReference type="InterPro" id="IPR011701">
    <property type="entry name" value="MFS"/>
</dbReference>
<evidence type="ECO:0000256" key="2">
    <source>
        <dbReference type="ARBA" id="ARBA00022692"/>
    </source>
</evidence>
<evidence type="ECO:0000256" key="5">
    <source>
        <dbReference type="SAM" id="Phobius"/>
    </source>
</evidence>
<feature type="domain" description="Major facilitator superfamily (MFS) profile" evidence="6">
    <location>
        <begin position="10"/>
        <end position="386"/>
    </location>
</feature>
<keyword evidence="3 5" id="KW-1133">Transmembrane helix</keyword>
<feature type="transmembrane region" description="Helical" evidence="5">
    <location>
        <begin position="244"/>
        <end position="264"/>
    </location>
</feature>
<evidence type="ECO:0000256" key="4">
    <source>
        <dbReference type="ARBA" id="ARBA00023136"/>
    </source>
</evidence>
<feature type="transmembrane region" description="Helical" evidence="5">
    <location>
        <begin position="210"/>
        <end position="232"/>
    </location>
</feature>
<dbReference type="InterPro" id="IPR020846">
    <property type="entry name" value="MFS_dom"/>
</dbReference>
<name>A0A4Z1CF69_9ACTN</name>
<reference evidence="7 8" key="1">
    <citation type="submission" date="2019-04" db="EMBL/GenBank/DDBJ databases">
        <title>Three New Species of Nocardioides, Nocardioides euryhalodurans sp. nov., Nocardioides seonyuensis sp. nov. and Nocardioides eburneoflavus sp. nov. Isolated from Soil.</title>
        <authorList>
            <person name="Roh S.G."/>
            <person name="Lee C."/>
            <person name="Kim M.-K."/>
            <person name="Kim S.B."/>
        </authorList>
    </citation>
    <scope>NUCLEOTIDE SEQUENCE [LARGE SCALE GENOMIC DNA]</scope>
    <source>
        <strain evidence="7 8">MMS17-SY213</strain>
    </source>
</reference>
<evidence type="ECO:0000256" key="3">
    <source>
        <dbReference type="ARBA" id="ARBA00022989"/>
    </source>
</evidence>
<dbReference type="AlphaFoldDB" id="A0A4Z1CF69"/>
<feature type="transmembrane region" description="Helical" evidence="5">
    <location>
        <begin position="76"/>
        <end position="94"/>
    </location>
</feature>
<dbReference type="InterPro" id="IPR036259">
    <property type="entry name" value="MFS_trans_sf"/>
</dbReference>
<feature type="transmembrane region" description="Helical" evidence="5">
    <location>
        <begin position="276"/>
        <end position="294"/>
    </location>
</feature>
<dbReference type="GO" id="GO:0022857">
    <property type="term" value="F:transmembrane transporter activity"/>
    <property type="evidence" value="ECO:0007669"/>
    <property type="project" value="InterPro"/>
</dbReference>
<dbReference type="PANTHER" id="PTHR10924">
    <property type="entry name" value="MAJOR FACILITATOR SUPERFAMILY PROTEIN-RELATED"/>
    <property type="match status" value="1"/>
</dbReference>
<feature type="transmembrane region" description="Helical" evidence="5">
    <location>
        <begin position="133"/>
        <end position="154"/>
    </location>
</feature>
<feature type="transmembrane region" description="Helical" evidence="5">
    <location>
        <begin position="100"/>
        <end position="121"/>
    </location>
</feature>
<comment type="subcellular location">
    <subcellularLocation>
        <location evidence="1">Cell membrane</location>
        <topology evidence="1">Multi-pass membrane protein</topology>
    </subcellularLocation>
</comment>
<feature type="transmembrane region" description="Helical" evidence="5">
    <location>
        <begin position="166"/>
        <end position="189"/>
    </location>
</feature>
<sequence length="404" mass="41391">MTATVPRGRWLVLAAFASLVSATQVLWLTFAPITEQAHEALGVSEGAIGDLAAANPLVYVLLAIPAGRWLDRRFGTAMLAGALCTGGGALLRLVDPSSYAMVLAGQLVVCVGQPLVLNASTKIAARYFPPGERTVAISVASAAQFAGILVAALTGRALVDAGGIELVVGVHAGFAAAAALAVVLALRVPAAVVAEAPRLESSSWLRHDRLMWLLAGLLFVGVGVFNAVATWLDAILTDLDRPGVGGALLAVMTVAGIGGAVLLPGLAARLNRRREVLVATSVTTVLAFVAIALVQDVLFVGAVLAVEGFVLLAGLPIALEWSELESGPGRDGTSTGFLLLAGNLGGVVFVLAVQVLIGNPYLALAAMAALALPGVILAARLPDHARSHLQDEDVTDEGARRATW</sequence>
<evidence type="ECO:0000313" key="7">
    <source>
        <dbReference type="EMBL" id="TGN64755.1"/>
    </source>
</evidence>
<evidence type="ECO:0000313" key="8">
    <source>
        <dbReference type="Proteomes" id="UP000297496"/>
    </source>
</evidence>
<dbReference type="Gene3D" id="1.20.1250.20">
    <property type="entry name" value="MFS general substrate transporter like domains"/>
    <property type="match status" value="2"/>
</dbReference>
<feature type="transmembrane region" description="Helical" evidence="5">
    <location>
        <begin position="300"/>
        <end position="321"/>
    </location>
</feature>
<keyword evidence="4 5" id="KW-0472">Membrane</keyword>
<dbReference type="Proteomes" id="UP000297496">
    <property type="component" value="Unassembled WGS sequence"/>
</dbReference>
<evidence type="ECO:0000259" key="6">
    <source>
        <dbReference type="PROSITE" id="PS50850"/>
    </source>
</evidence>
<evidence type="ECO:0000256" key="1">
    <source>
        <dbReference type="ARBA" id="ARBA00004651"/>
    </source>
</evidence>